<dbReference type="EMBL" id="RZGK01000014">
    <property type="protein sequence ID" value="KAF9694150.1"/>
    <property type="molecule type" value="Genomic_DNA"/>
</dbReference>
<evidence type="ECO:0000313" key="2">
    <source>
        <dbReference type="Proteomes" id="UP000651452"/>
    </source>
</evidence>
<name>A0A8H7MGQ6_9PLEO</name>
<dbReference type="Proteomes" id="UP000651452">
    <property type="component" value="Unassembled WGS sequence"/>
</dbReference>
<accession>A0A8H7MGQ6</accession>
<organism evidence="1 2">
    <name type="scientific">Ascochyta lentis</name>
    <dbReference type="NCBI Taxonomy" id="205686"/>
    <lineage>
        <taxon>Eukaryota</taxon>
        <taxon>Fungi</taxon>
        <taxon>Dikarya</taxon>
        <taxon>Ascomycota</taxon>
        <taxon>Pezizomycotina</taxon>
        <taxon>Dothideomycetes</taxon>
        <taxon>Pleosporomycetidae</taxon>
        <taxon>Pleosporales</taxon>
        <taxon>Pleosporineae</taxon>
        <taxon>Didymellaceae</taxon>
        <taxon>Ascochyta</taxon>
    </lineage>
</organism>
<dbReference type="AlphaFoldDB" id="A0A8H7MGQ6"/>
<dbReference type="OrthoDB" id="2567457at2759"/>
<reference evidence="1" key="1">
    <citation type="submission" date="2018-12" db="EMBL/GenBank/DDBJ databases">
        <authorList>
            <person name="Syme R.A."/>
            <person name="Farfan-Caceres L."/>
            <person name="Lichtenzveig J."/>
        </authorList>
    </citation>
    <scope>NUCLEOTIDE SEQUENCE</scope>
    <source>
        <strain evidence="1">Al4</strain>
    </source>
</reference>
<reference evidence="1" key="2">
    <citation type="submission" date="2020-09" db="EMBL/GenBank/DDBJ databases">
        <title>Reference genome assembly for Australian Ascochyta lentis isolate Al4.</title>
        <authorList>
            <person name="Lee R.C."/>
            <person name="Farfan-Caceres L.M."/>
            <person name="Debler J.W."/>
            <person name="Williams A.H."/>
            <person name="Henares B.M."/>
        </authorList>
    </citation>
    <scope>NUCLEOTIDE SEQUENCE</scope>
    <source>
        <strain evidence="1">Al4</strain>
    </source>
</reference>
<keyword evidence="2" id="KW-1185">Reference proteome</keyword>
<sequence>MIQSEDRFHRYLQWLSGAPKVPTNTTALGGFPYLIRDGTVASAYSQLITEIEGLQASAEVKEITKLAVTAHYKAKGEIVWLSRQIKTLSTSQVQSIIKGVKPENLTREGAASYDAVMYLIAIPGTLPRQYWENCFDTLGKDGTIGIIHLVGLHIGAAVISNAVDAPVPSRGELLAMEEQ</sequence>
<proteinExistence type="predicted"/>
<comment type="caution">
    <text evidence="1">The sequence shown here is derived from an EMBL/GenBank/DDBJ whole genome shotgun (WGS) entry which is preliminary data.</text>
</comment>
<protein>
    <submittedName>
        <fullName evidence="1">Uncharacterized protein</fullName>
    </submittedName>
</protein>
<gene>
    <name evidence="1" type="ORF">EKO04_007704</name>
</gene>
<evidence type="ECO:0000313" key="1">
    <source>
        <dbReference type="EMBL" id="KAF9694150.1"/>
    </source>
</evidence>